<evidence type="ECO:0000313" key="1">
    <source>
        <dbReference type="EMBL" id="APC39659.1"/>
    </source>
</evidence>
<dbReference type="KEGG" id="ceu:A7L45_06055"/>
<gene>
    <name evidence="1" type="ORF">A7L45_06055</name>
</gene>
<dbReference type="EMBL" id="CP015756">
    <property type="protein sequence ID" value="APC39659.1"/>
    <property type="molecule type" value="Genomic_DNA"/>
</dbReference>
<proteinExistence type="predicted"/>
<dbReference type="Proteomes" id="UP000182569">
    <property type="component" value="Chromosome"/>
</dbReference>
<dbReference type="STRING" id="1552.A7L45_06055"/>
<dbReference type="OrthoDB" id="7064642at2"/>
<dbReference type="AlphaFoldDB" id="A0A1J0GED9"/>
<name>A0A1J0GED9_9CLOT</name>
<accession>A0A1J0GED9</accession>
<protein>
    <submittedName>
        <fullName evidence="1">Uncharacterized protein</fullName>
    </submittedName>
</protein>
<dbReference type="RefSeq" id="WP_071611952.1">
    <property type="nucleotide sequence ID" value="NZ_CP015756.1"/>
</dbReference>
<organism evidence="1 2">
    <name type="scientific">Clostridium estertheticum subsp. estertheticum</name>
    <dbReference type="NCBI Taxonomy" id="1552"/>
    <lineage>
        <taxon>Bacteria</taxon>
        <taxon>Bacillati</taxon>
        <taxon>Bacillota</taxon>
        <taxon>Clostridia</taxon>
        <taxon>Eubacteriales</taxon>
        <taxon>Clostridiaceae</taxon>
        <taxon>Clostridium</taxon>
    </lineage>
</organism>
<evidence type="ECO:0000313" key="2">
    <source>
        <dbReference type="Proteomes" id="UP000182569"/>
    </source>
</evidence>
<sequence>MIGTVWNNGTYDSSGVGYGIKIQQTDRDKYFNKDWMRNMIKSINFIHENMVTSWLAKMCIV</sequence>
<reference evidence="2" key="1">
    <citation type="journal article" date="2016" name="Front. Microbiol.">
        <title>Complete Genome Sequence of Clostridium estertheticum DSM 8809, a Microbe Identified in Spoiled Vacuum Packed Beef.</title>
        <authorList>
            <person name="Yu Z."/>
            <person name="Gunn L."/>
            <person name="Brennan E."/>
            <person name="Reid R."/>
            <person name="Wall P.G."/>
            <person name="Gaora O.P."/>
            <person name="Hurley D."/>
            <person name="Bolton D."/>
            <person name="Fanning S."/>
        </authorList>
    </citation>
    <scope>NUCLEOTIDE SEQUENCE [LARGE SCALE GENOMIC DNA]</scope>
    <source>
        <strain evidence="2">DSM 8809</strain>
    </source>
</reference>
<keyword evidence="2" id="KW-1185">Reference proteome</keyword>